<reference evidence="1" key="1">
    <citation type="journal article" date="2022" name="Int. J. Mol. Sci.">
        <title>Draft Genome of Tanacetum Coccineum: Genomic Comparison of Closely Related Tanacetum-Family Plants.</title>
        <authorList>
            <person name="Yamashiro T."/>
            <person name="Shiraishi A."/>
            <person name="Nakayama K."/>
            <person name="Satake H."/>
        </authorList>
    </citation>
    <scope>NUCLEOTIDE SEQUENCE</scope>
</reference>
<organism evidence="1 2">
    <name type="scientific">Tanacetum coccineum</name>
    <dbReference type="NCBI Taxonomy" id="301880"/>
    <lineage>
        <taxon>Eukaryota</taxon>
        <taxon>Viridiplantae</taxon>
        <taxon>Streptophyta</taxon>
        <taxon>Embryophyta</taxon>
        <taxon>Tracheophyta</taxon>
        <taxon>Spermatophyta</taxon>
        <taxon>Magnoliopsida</taxon>
        <taxon>eudicotyledons</taxon>
        <taxon>Gunneridae</taxon>
        <taxon>Pentapetalae</taxon>
        <taxon>asterids</taxon>
        <taxon>campanulids</taxon>
        <taxon>Asterales</taxon>
        <taxon>Asteraceae</taxon>
        <taxon>Asteroideae</taxon>
        <taxon>Anthemideae</taxon>
        <taxon>Anthemidinae</taxon>
        <taxon>Tanacetum</taxon>
    </lineage>
</organism>
<dbReference type="EMBL" id="BQNB010013527">
    <property type="protein sequence ID" value="GJT17076.1"/>
    <property type="molecule type" value="Genomic_DNA"/>
</dbReference>
<evidence type="ECO:0000313" key="2">
    <source>
        <dbReference type="Proteomes" id="UP001151760"/>
    </source>
</evidence>
<sequence length="109" mass="12443">MSLNDYRGLDVPTAKLFLIPTGKLMVPAGSSWFLLVVPAGRLCGSCWSAYDCFVISNRGRLLGITDLMITKPINRNEERRNKRKQDMLKKETRSRLMLIEININVEDID</sequence>
<gene>
    <name evidence="1" type="ORF">Tco_0875782</name>
</gene>
<name>A0ABQ5BQF0_9ASTR</name>
<reference evidence="1" key="2">
    <citation type="submission" date="2022-01" db="EMBL/GenBank/DDBJ databases">
        <authorList>
            <person name="Yamashiro T."/>
            <person name="Shiraishi A."/>
            <person name="Satake H."/>
            <person name="Nakayama K."/>
        </authorList>
    </citation>
    <scope>NUCLEOTIDE SEQUENCE</scope>
</reference>
<keyword evidence="2" id="KW-1185">Reference proteome</keyword>
<proteinExistence type="predicted"/>
<comment type="caution">
    <text evidence="1">The sequence shown here is derived from an EMBL/GenBank/DDBJ whole genome shotgun (WGS) entry which is preliminary data.</text>
</comment>
<protein>
    <submittedName>
        <fullName evidence="1">Uncharacterized protein</fullName>
    </submittedName>
</protein>
<evidence type="ECO:0000313" key="1">
    <source>
        <dbReference type="EMBL" id="GJT17076.1"/>
    </source>
</evidence>
<dbReference type="Proteomes" id="UP001151760">
    <property type="component" value="Unassembled WGS sequence"/>
</dbReference>
<accession>A0ABQ5BQF0</accession>